<dbReference type="InterPro" id="IPR013324">
    <property type="entry name" value="RNA_pol_sigma_r3/r4-like"/>
</dbReference>
<evidence type="ECO:0000256" key="4">
    <source>
        <dbReference type="ARBA" id="ARBA00023125"/>
    </source>
</evidence>
<dbReference type="PANTHER" id="PTHR43133">
    <property type="entry name" value="RNA POLYMERASE ECF-TYPE SIGMA FACTO"/>
    <property type="match status" value="1"/>
</dbReference>
<sequence length="182" mass="21756">MNKDQQWIRSLQNGHQEILGEIYLRYKRAFLDFAKRYPIETDEVLDIYQDSIIILYENIKQGKLNRLKSSIKTYLYAIGKYKIFAYLKAKPKDSEHLQTIEAVEEMTIFEINTAEEQLKRLQQAYRQLGPKCQEVLRLFYYQGKTIEDIKNTLSYESKDTVKSQKSRCLKQLKEIVRNNENR</sequence>
<evidence type="ECO:0000256" key="2">
    <source>
        <dbReference type="ARBA" id="ARBA00023015"/>
    </source>
</evidence>
<dbReference type="InterPro" id="IPR039425">
    <property type="entry name" value="RNA_pol_sigma-70-like"/>
</dbReference>
<reference evidence="6 7" key="1">
    <citation type="submission" date="2019-03" db="EMBL/GenBank/DDBJ databases">
        <title>Freshwater and sediment microbial communities from various areas in North America, analyzing microbe dynamics in response to fracking.</title>
        <authorList>
            <person name="Lamendella R."/>
        </authorList>
    </citation>
    <scope>NUCLEOTIDE SEQUENCE [LARGE SCALE GENOMIC DNA]</scope>
    <source>
        <strain evidence="6 7">114D</strain>
    </source>
</reference>
<dbReference type="EMBL" id="SNWI01000004">
    <property type="protein sequence ID" value="TDO02784.1"/>
    <property type="molecule type" value="Genomic_DNA"/>
</dbReference>
<evidence type="ECO:0000256" key="3">
    <source>
        <dbReference type="ARBA" id="ARBA00023082"/>
    </source>
</evidence>
<comment type="caution">
    <text evidence="6">The sequence shown here is derived from an EMBL/GenBank/DDBJ whole genome shotgun (WGS) entry which is preliminary data.</text>
</comment>
<dbReference type="AlphaFoldDB" id="A0A4R6H4F3"/>
<dbReference type="Proteomes" id="UP000294848">
    <property type="component" value="Unassembled WGS sequence"/>
</dbReference>
<keyword evidence="4" id="KW-0238">DNA-binding</keyword>
<comment type="similarity">
    <text evidence="1">Belongs to the sigma-70 factor family. ECF subfamily.</text>
</comment>
<evidence type="ECO:0000313" key="6">
    <source>
        <dbReference type="EMBL" id="TDO02784.1"/>
    </source>
</evidence>
<dbReference type="GO" id="GO:0003677">
    <property type="term" value="F:DNA binding"/>
    <property type="evidence" value="ECO:0007669"/>
    <property type="project" value="UniProtKB-KW"/>
</dbReference>
<accession>A0A4R6H4F3</accession>
<keyword evidence="2" id="KW-0805">Transcription regulation</keyword>
<name>A0A4R6H4F3_9BACT</name>
<dbReference type="SUPFAM" id="SSF88946">
    <property type="entry name" value="Sigma2 domain of RNA polymerase sigma factors"/>
    <property type="match status" value="1"/>
</dbReference>
<dbReference type="InterPro" id="IPR036388">
    <property type="entry name" value="WH-like_DNA-bd_sf"/>
</dbReference>
<dbReference type="GO" id="GO:0006352">
    <property type="term" value="P:DNA-templated transcription initiation"/>
    <property type="evidence" value="ECO:0007669"/>
    <property type="project" value="InterPro"/>
</dbReference>
<keyword evidence="3" id="KW-0731">Sigma factor</keyword>
<dbReference type="InterPro" id="IPR013325">
    <property type="entry name" value="RNA_pol_sigma_r2"/>
</dbReference>
<dbReference type="Gene3D" id="1.10.10.10">
    <property type="entry name" value="Winged helix-like DNA-binding domain superfamily/Winged helix DNA-binding domain"/>
    <property type="match status" value="1"/>
</dbReference>
<dbReference type="RefSeq" id="WP_133465018.1">
    <property type="nucleotide sequence ID" value="NZ_SNWI01000004.1"/>
</dbReference>
<dbReference type="Gene3D" id="1.10.1740.10">
    <property type="match status" value="1"/>
</dbReference>
<dbReference type="OrthoDB" id="1099849at2"/>
<gene>
    <name evidence="6" type="ORF">DET52_104251</name>
</gene>
<evidence type="ECO:0000313" key="7">
    <source>
        <dbReference type="Proteomes" id="UP000294848"/>
    </source>
</evidence>
<dbReference type="NCBIfam" id="TIGR02937">
    <property type="entry name" value="sigma70-ECF"/>
    <property type="match status" value="1"/>
</dbReference>
<organism evidence="6 7">
    <name type="scientific">Sunxiuqinia elliptica</name>
    <dbReference type="NCBI Taxonomy" id="655355"/>
    <lineage>
        <taxon>Bacteria</taxon>
        <taxon>Pseudomonadati</taxon>
        <taxon>Bacteroidota</taxon>
        <taxon>Bacteroidia</taxon>
        <taxon>Marinilabiliales</taxon>
        <taxon>Prolixibacteraceae</taxon>
        <taxon>Sunxiuqinia</taxon>
    </lineage>
</organism>
<dbReference type="GO" id="GO:0016987">
    <property type="term" value="F:sigma factor activity"/>
    <property type="evidence" value="ECO:0007669"/>
    <property type="project" value="UniProtKB-KW"/>
</dbReference>
<dbReference type="PANTHER" id="PTHR43133:SF8">
    <property type="entry name" value="RNA POLYMERASE SIGMA FACTOR HI_1459-RELATED"/>
    <property type="match status" value="1"/>
</dbReference>
<protein>
    <submittedName>
        <fullName evidence="6">RNA polymerase sigma factor (Sigma-70 family)</fullName>
    </submittedName>
</protein>
<dbReference type="InterPro" id="IPR014284">
    <property type="entry name" value="RNA_pol_sigma-70_dom"/>
</dbReference>
<evidence type="ECO:0000256" key="5">
    <source>
        <dbReference type="ARBA" id="ARBA00023163"/>
    </source>
</evidence>
<proteinExistence type="inferred from homology"/>
<keyword evidence="5" id="KW-0804">Transcription</keyword>
<evidence type="ECO:0000256" key="1">
    <source>
        <dbReference type="ARBA" id="ARBA00010641"/>
    </source>
</evidence>
<dbReference type="SUPFAM" id="SSF88659">
    <property type="entry name" value="Sigma3 and sigma4 domains of RNA polymerase sigma factors"/>
    <property type="match status" value="1"/>
</dbReference>